<evidence type="ECO:0000256" key="2">
    <source>
        <dbReference type="ARBA" id="ARBA00022771"/>
    </source>
</evidence>
<proteinExistence type="predicted"/>
<evidence type="ECO:0000256" key="6">
    <source>
        <dbReference type="SAM" id="SignalP"/>
    </source>
</evidence>
<dbReference type="InterPro" id="IPR027370">
    <property type="entry name" value="Znf-RING_euk"/>
</dbReference>
<evidence type="ECO:0000259" key="8">
    <source>
        <dbReference type="PROSITE" id="PS50188"/>
    </source>
</evidence>
<dbReference type="SUPFAM" id="SSF57850">
    <property type="entry name" value="RING/U-box"/>
    <property type="match status" value="1"/>
</dbReference>
<keyword evidence="6" id="KW-0732">Signal</keyword>
<name>A0A3B3S660_9TELE</name>
<dbReference type="SMART" id="SM00589">
    <property type="entry name" value="PRY"/>
    <property type="match status" value="1"/>
</dbReference>
<feature type="domain" description="RING-type" evidence="7">
    <location>
        <begin position="15"/>
        <end position="55"/>
    </location>
</feature>
<keyword evidence="2 4" id="KW-0863">Zinc-finger</keyword>
<dbReference type="Gene3D" id="2.60.120.920">
    <property type="match status" value="1"/>
</dbReference>
<feature type="coiled-coil region" evidence="5">
    <location>
        <begin position="213"/>
        <end position="240"/>
    </location>
</feature>
<dbReference type="Gene3D" id="3.30.160.60">
    <property type="entry name" value="Classic Zinc Finger"/>
    <property type="match status" value="1"/>
</dbReference>
<dbReference type="Pfam" id="PF25600">
    <property type="entry name" value="TRIM_CC"/>
    <property type="match status" value="1"/>
</dbReference>
<dbReference type="Pfam" id="PF13765">
    <property type="entry name" value="PRY"/>
    <property type="match status" value="1"/>
</dbReference>
<evidence type="ECO:0000256" key="3">
    <source>
        <dbReference type="ARBA" id="ARBA00022833"/>
    </source>
</evidence>
<dbReference type="AlphaFoldDB" id="A0A3B3S660"/>
<dbReference type="InterPro" id="IPR013320">
    <property type="entry name" value="ConA-like_dom_sf"/>
</dbReference>
<dbReference type="PANTHER" id="PTHR24103">
    <property type="entry name" value="E3 UBIQUITIN-PROTEIN LIGASE TRIM"/>
    <property type="match status" value="1"/>
</dbReference>
<dbReference type="FunFam" id="2.60.120.920:FF:000004">
    <property type="entry name" value="Butyrophilin subfamily 1 member A1"/>
    <property type="match status" value="1"/>
</dbReference>
<dbReference type="InterPro" id="IPR050143">
    <property type="entry name" value="TRIM/RBCC"/>
</dbReference>
<feature type="chain" id="PRO_5017197283" evidence="6">
    <location>
        <begin position="19"/>
        <end position="438"/>
    </location>
</feature>
<dbReference type="InterPro" id="IPR058030">
    <property type="entry name" value="TRIM8/14/16/25/29/45/65_CC"/>
</dbReference>
<organism evidence="9 10">
    <name type="scientific">Paramormyrops kingsleyae</name>
    <dbReference type="NCBI Taxonomy" id="1676925"/>
    <lineage>
        <taxon>Eukaryota</taxon>
        <taxon>Metazoa</taxon>
        <taxon>Chordata</taxon>
        <taxon>Craniata</taxon>
        <taxon>Vertebrata</taxon>
        <taxon>Euteleostomi</taxon>
        <taxon>Actinopterygii</taxon>
        <taxon>Neopterygii</taxon>
        <taxon>Teleostei</taxon>
        <taxon>Osteoglossocephala</taxon>
        <taxon>Osteoglossomorpha</taxon>
        <taxon>Osteoglossiformes</taxon>
        <taxon>Mormyridae</taxon>
        <taxon>Paramormyrops</taxon>
    </lineage>
</organism>
<dbReference type="Pfam" id="PF00622">
    <property type="entry name" value="SPRY"/>
    <property type="match status" value="1"/>
</dbReference>
<reference evidence="9" key="1">
    <citation type="submission" date="2025-08" db="UniProtKB">
        <authorList>
            <consortium name="Ensembl"/>
        </authorList>
    </citation>
    <scope>IDENTIFICATION</scope>
</reference>
<reference evidence="9" key="2">
    <citation type="submission" date="2025-09" db="UniProtKB">
        <authorList>
            <consortium name="Ensembl"/>
        </authorList>
    </citation>
    <scope>IDENTIFICATION</scope>
</reference>
<dbReference type="Pfam" id="PF13445">
    <property type="entry name" value="zf-RING_UBOX"/>
    <property type="match status" value="1"/>
</dbReference>
<evidence type="ECO:0000259" key="7">
    <source>
        <dbReference type="PROSITE" id="PS50089"/>
    </source>
</evidence>
<protein>
    <submittedName>
        <fullName evidence="9">Uncharacterized protein</fullName>
    </submittedName>
</protein>
<dbReference type="Ensembl" id="ENSPKIT00000007007.1">
    <property type="protein sequence ID" value="ENSPKIP00000026254.1"/>
    <property type="gene ID" value="ENSPKIG00000008741.1"/>
</dbReference>
<dbReference type="SMART" id="SM00184">
    <property type="entry name" value="RING"/>
    <property type="match status" value="1"/>
</dbReference>
<dbReference type="GO" id="GO:0008270">
    <property type="term" value="F:zinc ion binding"/>
    <property type="evidence" value="ECO:0007669"/>
    <property type="project" value="UniProtKB-KW"/>
</dbReference>
<evidence type="ECO:0000256" key="5">
    <source>
        <dbReference type="SAM" id="Coils"/>
    </source>
</evidence>
<dbReference type="GeneTree" id="ENSGT01040000240385"/>
<evidence type="ECO:0000256" key="1">
    <source>
        <dbReference type="ARBA" id="ARBA00022723"/>
    </source>
</evidence>
<keyword evidence="10" id="KW-1185">Reference proteome</keyword>
<sequence>MGLTLSVIFEAQLRCCICLDVFTSPVSTPCGHNFCQACLQGYWDRCDFYRCPLCKAIFDEKPKLSINYSFSEITELFKESRQAICSKNHNRHLGMFYKCDQTCFSEQCGQMSHKGHDTISVERLSSISTELERTRADIQKFIQERWKKLEEIQKSVELSKVCFLKDSCTAVTHINSRRDIEDSIQAFTTLVGSIVRSQIEFVEKVQEKQKAEETRAEGFINELEKEITELQRRNIELEQLWYTEDLIHFLQVSERYFDVTLDPSTANPWLILSVDGKQVWDGDTQLHLPDYPKRFDSSVCVLAKESFTTGRHYWEVEVGEKIAWDIGVVRESINRKGIISANPEDGYWTMCLRHSNMYSCCGTCCFSLPLNRRPRKLGVYLDYEEGQISFYNVDAQSHMYTHHHTFTERLYPFFSPYTNDDGPNTAPLVIPPVRTAAQ</sequence>
<keyword evidence="5" id="KW-0175">Coiled coil</keyword>
<dbReference type="InterPro" id="IPR013083">
    <property type="entry name" value="Znf_RING/FYVE/PHD"/>
</dbReference>
<dbReference type="PRINTS" id="PR01407">
    <property type="entry name" value="BUTYPHLNCDUF"/>
</dbReference>
<dbReference type="InterPro" id="IPR001870">
    <property type="entry name" value="B30.2/SPRY"/>
</dbReference>
<dbReference type="InterPro" id="IPR001841">
    <property type="entry name" value="Znf_RING"/>
</dbReference>
<dbReference type="InterPro" id="IPR017907">
    <property type="entry name" value="Znf_RING_CS"/>
</dbReference>
<keyword evidence="3" id="KW-0862">Zinc</keyword>
<dbReference type="STRING" id="1676925.ENSPKIP00000026254"/>
<dbReference type="CDD" id="cd13733">
    <property type="entry name" value="SPRY_PRY_C-I_1"/>
    <property type="match status" value="1"/>
</dbReference>
<accession>A0A3B3S660</accession>
<feature type="signal peptide" evidence="6">
    <location>
        <begin position="1"/>
        <end position="18"/>
    </location>
</feature>
<evidence type="ECO:0000256" key="4">
    <source>
        <dbReference type="PROSITE-ProRule" id="PRU00175"/>
    </source>
</evidence>
<dbReference type="InterPro" id="IPR043136">
    <property type="entry name" value="B30.2/SPRY_sf"/>
</dbReference>
<dbReference type="InterPro" id="IPR003879">
    <property type="entry name" value="Butyrophylin_SPRY"/>
</dbReference>
<dbReference type="Proteomes" id="UP000261540">
    <property type="component" value="Unplaced"/>
</dbReference>
<dbReference type="Gene3D" id="3.30.40.10">
    <property type="entry name" value="Zinc/RING finger domain, C3HC4 (zinc finger)"/>
    <property type="match status" value="1"/>
</dbReference>
<feature type="domain" description="B30.2/SPRY" evidence="8">
    <location>
        <begin position="239"/>
        <end position="435"/>
    </location>
</feature>
<dbReference type="PROSITE" id="PS00518">
    <property type="entry name" value="ZF_RING_1"/>
    <property type="match status" value="1"/>
</dbReference>
<dbReference type="PROSITE" id="PS50089">
    <property type="entry name" value="ZF_RING_2"/>
    <property type="match status" value="1"/>
</dbReference>
<dbReference type="InterPro" id="IPR006574">
    <property type="entry name" value="PRY"/>
</dbReference>
<dbReference type="SUPFAM" id="SSF49899">
    <property type="entry name" value="Concanavalin A-like lectins/glucanases"/>
    <property type="match status" value="1"/>
</dbReference>
<evidence type="ECO:0000313" key="9">
    <source>
        <dbReference type="Ensembl" id="ENSPKIP00000026254.1"/>
    </source>
</evidence>
<dbReference type="SMART" id="SM00449">
    <property type="entry name" value="SPRY"/>
    <property type="match status" value="1"/>
</dbReference>
<keyword evidence="1" id="KW-0479">Metal-binding</keyword>
<dbReference type="PROSITE" id="PS50188">
    <property type="entry name" value="B302_SPRY"/>
    <property type="match status" value="1"/>
</dbReference>
<evidence type="ECO:0000313" key="10">
    <source>
        <dbReference type="Proteomes" id="UP000261540"/>
    </source>
</evidence>
<dbReference type="InterPro" id="IPR003877">
    <property type="entry name" value="SPRY_dom"/>
</dbReference>